<dbReference type="AlphaFoldDB" id="A0A9P9XP78"/>
<name>A0A9P9XP78_9PEZI</name>
<evidence type="ECO:0000256" key="1">
    <source>
        <dbReference type="SAM" id="SignalP"/>
    </source>
</evidence>
<proteinExistence type="predicted"/>
<evidence type="ECO:0000313" key="2">
    <source>
        <dbReference type="EMBL" id="KAI3557206.1"/>
    </source>
</evidence>
<organism evidence="2 3">
    <name type="scientific">Colletotrichum abscissum</name>
    <dbReference type="NCBI Taxonomy" id="1671311"/>
    <lineage>
        <taxon>Eukaryota</taxon>
        <taxon>Fungi</taxon>
        <taxon>Dikarya</taxon>
        <taxon>Ascomycota</taxon>
        <taxon>Pezizomycotina</taxon>
        <taxon>Sordariomycetes</taxon>
        <taxon>Hypocreomycetidae</taxon>
        <taxon>Glomerellales</taxon>
        <taxon>Glomerellaceae</taxon>
        <taxon>Colletotrichum</taxon>
        <taxon>Colletotrichum acutatum species complex</taxon>
    </lineage>
</organism>
<sequence>MKVYNIIAGLAFVGFAAAAGPDCPEHSDCMQKDCINFDLNKQVTNVDDRRTSSVLSADCPNRKKGAKEGERVATTLDLRKCIVSNAKGLFWLKKSSHSHAQILAVF</sequence>
<protein>
    <submittedName>
        <fullName evidence="2">Uncharacterized protein</fullName>
    </submittedName>
</protein>
<comment type="caution">
    <text evidence="2">The sequence shown here is derived from an EMBL/GenBank/DDBJ whole genome shotgun (WGS) entry which is preliminary data.</text>
</comment>
<keyword evidence="3" id="KW-1185">Reference proteome</keyword>
<feature type="signal peptide" evidence="1">
    <location>
        <begin position="1"/>
        <end position="18"/>
    </location>
</feature>
<dbReference type="InterPro" id="IPR036673">
    <property type="entry name" value="Cyanovirin-N_sf"/>
</dbReference>
<dbReference type="OrthoDB" id="2947935at2759"/>
<feature type="chain" id="PRO_5040199038" evidence="1">
    <location>
        <begin position="19"/>
        <end position="106"/>
    </location>
</feature>
<reference evidence="2" key="1">
    <citation type="submission" date="2019-01" db="EMBL/GenBank/DDBJ databases">
        <title>Colletotrichum abscissum LGMF1257.</title>
        <authorList>
            <person name="Baroncelli R."/>
        </authorList>
    </citation>
    <scope>NUCLEOTIDE SEQUENCE</scope>
    <source>
        <strain evidence="2">Ca142</strain>
    </source>
</reference>
<accession>A0A9P9XP78</accession>
<dbReference type="Proteomes" id="UP001056436">
    <property type="component" value="Unassembled WGS sequence"/>
</dbReference>
<gene>
    <name evidence="2" type="ORF">CABS02_02757</name>
</gene>
<keyword evidence="1" id="KW-0732">Signal</keyword>
<dbReference type="EMBL" id="SDAQ01000009">
    <property type="protein sequence ID" value="KAI3557206.1"/>
    <property type="molecule type" value="Genomic_DNA"/>
</dbReference>
<dbReference type="SUPFAM" id="SSF51322">
    <property type="entry name" value="Cyanovirin-N"/>
    <property type="match status" value="1"/>
</dbReference>
<evidence type="ECO:0000313" key="3">
    <source>
        <dbReference type="Proteomes" id="UP001056436"/>
    </source>
</evidence>